<evidence type="ECO:0000259" key="5">
    <source>
        <dbReference type="PROSITE" id="PS51782"/>
    </source>
</evidence>
<keyword evidence="4" id="KW-0732">Signal</keyword>
<dbReference type="InterPro" id="IPR021731">
    <property type="entry name" value="AMIN_dom"/>
</dbReference>
<keyword evidence="7" id="KW-1185">Reference proteome</keyword>
<dbReference type="EMBL" id="JBHRSZ010000005">
    <property type="protein sequence ID" value="MFC3151951.1"/>
    <property type="molecule type" value="Genomic_DNA"/>
</dbReference>
<name>A0ABV7HGS6_9GAMM</name>
<dbReference type="Gene3D" id="3.40.630.40">
    <property type="entry name" value="Zn-dependent exopeptidases"/>
    <property type="match status" value="1"/>
</dbReference>
<dbReference type="Gene3D" id="2.60.40.3500">
    <property type="match status" value="1"/>
</dbReference>
<dbReference type="Pfam" id="PF11741">
    <property type="entry name" value="AMIN"/>
    <property type="match status" value="1"/>
</dbReference>
<evidence type="ECO:0000256" key="2">
    <source>
        <dbReference type="ARBA" id="ARBA00011901"/>
    </source>
</evidence>
<dbReference type="SMART" id="SM00646">
    <property type="entry name" value="Ami_3"/>
    <property type="match status" value="1"/>
</dbReference>
<proteinExistence type="predicted"/>
<evidence type="ECO:0000256" key="4">
    <source>
        <dbReference type="SAM" id="SignalP"/>
    </source>
</evidence>
<feature type="signal peptide" evidence="4">
    <location>
        <begin position="1"/>
        <end position="23"/>
    </location>
</feature>
<dbReference type="GO" id="GO:0008745">
    <property type="term" value="F:N-acetylmuramoyl-L-alanine amidase activity"/>
    <property type="evidence" value="ECO:0007669"/>
    <property type="project" value="UniProtKB-EC"/>
</dbReference>
<dbReference type="Gene3D" id="3.10.350.10">
    <property type="entry name" value="LysM domain"/>
    <property type="match status" value="1"/>
</dbReference>
<evidence type="ECO:0000313" key="7">
    <source>
        <dbReference type="Proteomes" id="UP001595476"/>
    </source>
</evidence>
<evidence type="ECO:0000256" key="1">
    <source>
        <dbReference type="ARBA" id="ARBA00001561"/>
    </source>
</evidence>
<accession>A0ABV7HGS6</accession>
<dbReference type="InterPro" id="IPR018392">
    <property type="entry name" value="LysM"/>
</dbReference>
<feature type="domain" description="LysM" evidence="5">
    <location>
        <begin position="430"/>
        <end position="473"/>
    </location>
</feature>
<dbReference type="SUPFAM" id="SSF53187">
    <property type="entry name" value="Zn-dependent exopeptidases"/>
    <property type="match status" value="1"/>
</dbReference>
<dbReference type="Pfam" id="PF01476">
    <property type="entry name" value="LysM"/>
    <property type="match status" value="1"/>
</dbReference>
<reference evidence="7" key="1">
    <citation type="journal article" date="2019" name="Int. J. Syst. Evol. Microbiol.">
        <title>The Global Catalogue of Microorganisms (GCM) 10K type strain sequencing project: providing services to taxonomists for standard genome sequencing and annotation.</title>
        <authorList>
            <consortium name="The Broad Institute Genomics Platform"/>
            <consortium name="The Broad Institute Genome Sequencing Center for Infectious Disease"/>
            <person name="Wu L."/>
            <person name="Ma J."/>
        </authorList>
    </citation>
    <scope>NUCLEOTIDE SEQUENCE [LARGE SCALE GENOMIC DNA]</scope>
    <source>
        <strain evidence="7">KCTC 52438</strain>
    </source>
</reference>
<organism evidence="6 7">
    <name type="scientific">Litoribrevibacter euphylliae</name>
    <dbReference type="NCBI Taxonomy" id="1834034"/>
    <lineage>
        <taxon>Bacteria</taxon>
        <taxon>Pseudomonadati</taxon>
        <taxon>Pseudomonadota</taxon>
        <taxon>Gammaproteobacteria</taxon>
        <taxon>Oceanospirillales</taxon>
        <taxon>Oceanospirillaceae</taxon>
        <taxon>Litoribrevibacter</taxon>
    </lineage>
</organism>
<dbReference type="RefSeq" id="WP_386721620.1">
    <property type="nucleotide sequence ID" value="NZ_JBHRSZ010000005.1"/>
</dbReference>
<dbReference type="InterPro" id="IPR036779">
    <property type="entry name" value="LysM_dom_sf"/>
</dbReference>
<evidence type="ECO:0000256" key="3">
    <source>
        <dbReference type="ARBA" id="ARBA00022801"/>
    </source>
</evidence>
<dbReference type="PANTHER" id="PTHR30404">
    <property type="entry name" value="N-ACETYLMURAMOYL-L-ALANINE AMIDASE"/>
    <property type="match status" value="1"/>
</dbReference>
<comment type="catalytic activity">
    <reaction evidence="1">
        <text>Hydrolyzes the link between N-acetylmuramoyl residues and L-amino acid residues in certain cell-wall glycopeptides.</text>
        <dbReference type="EC" id="3.5.1.28"/>
    </reaction>
</comment>
<dbReference type="PANTHER" id="PTHR30404:SF0">
    <property type="entry name" value="N-ACETYLMURAMOYL-L-ALANINE AMIDASE AMIC"/>
    <property type="match status" value="1"/>
</dbReference>
<dbReference type="EC" id="3.5.1.28" evidence="2"/>
<dbReference type="SMART" id="SM00257">
    <property type="entry name" value="LysM"/>
    <property type="match status" value="1"/>
</dbReference>
<dbReference type="SUPFAM" id="SSF54106">
    <property type="entry name" value="LysM domain"/>
    <property type="match status" value="1"/>
</dbReference>
<dbReference type="CDD" id="cd02696">
    <property type="entry name" value="MurNAc-LAA"/>
    <property type="match status" value="1"/>
</dbReference>
<gene>
    <name evidence="6" type="ORF">ACFOEK_12995</name>
</gene>
<dbReference type="InterPro" id="IPR002508">
    <property type="entry name" value="MurNAc-LAA_cat"/>
</dbReference>
<dbReference type="PROSITE" id="PS51782">
    <property type="entry name" value="LYSM"/>
    <property type="match status" value="1"/>
</dbReference>
<evidence type="ECO:0000313" key="6">
    <source>
        <dbReference type="EMBL" id="MFC3151951.1"/>
    </source>
</evidence>
<protein>
    <recommendedName>
        <fullName evidence="2">N-acetylmuramoyl-L-alanine amidase</fullName>
        <ecNumber evidence="2">3.5.1.28</ecNumber>
    </recommendedName>
</protein>
<dbReference type="InterPro" id="IPR050695">
    <property type="entry name" value="N-acetylmuramoyl_amidase_3"/>
</dbReference>
<dbReference type="Proteomes" id="UP001595476">
    <property type="component" value="Unassembled WGS sequence"/>
</dbReference>
<sequence>MLLPGRILITLCLMSLVCSTAFSAEQVKSIRVWKAPEYTRIVFDLTGAIDHQVFMLNKPERLVLDLSNTVTPKSLSKLDFSGSPVSGIRHARRSKTDVRFVLDLKEAVKPKSFLLKPNDHYGNRLVVDVYPLSKQGQQSESIQSAKTVVANGKRNVIISIDAGHGGEDPGAIGPGRLMEKNVVLSIARELKREIDAMKGYRAELTRSGDYYVSLRGRTRLARKQKADLFVSIHADAFHKKSARGASVWALSERGATSEMGRWLAQKENDADLIGGVGNVSLGDKSDVLKEVLLDLSMTSSLKSSLDVGSLVLSEMGQVARLHKKHVEQAGFVVLKSPDIPSILVETGFISNPTEAKNLGSHNYRKKIAKRLAHGIKRYFQDKPPVGTYLAWVKAGRPTAPKVVPTRVHRVESASSTPKVASSVSSSKSVTKYKVQHGDSLSRVARKFSVTVNDLKEINGLKSSIIHVGQTLKVPAKRS</sequence>
<keyword evidence="3 6" id="KW-0378">Hydrolase</keyword>
<comment type="caution">
    <text evidence="6">The sequence shown here is derived from an EMBL/GenBank/DDBJ whole genome shotgun (WGS) entry which is preliminary data.</text>
</comment>
<feature type="chain" id="PRO_5046555826" description="N-acetylmuramoyl-L-alanine amidase" evidence="4">
    <location>
        <begin position="24"/>
        <end position="478"/>
    </location>
</feature>
<dbReference type="Pfam" id="PF01520">
    <property type="entry name" value="Amidase_3"/>
    <property type="match status" value="1"/>
</dbReference>
<dbReference type="CDD" id="cd00118">
    <property type="entry name" value="LysM"/>
    <property type="match status" value="1"/>
</dbReference>